<reference evidence="2 3" key="1">
    <citation type="submission" date="2019-05" db="EMBL/GenBank/DDBJ databases">
        <title>Another draft genome of Portunus trituberculatus and its Hox gene families provides insights of decapod evolution.</title>
        <authorList>
            <person name="Jeong J.-H."/>
            <person name="Song I."/>
            <person name="Kim S."/>
            <person name="Choi T."/>
            <person name="Kim D."/>
            <person name="Ryu S."/>
            <person name="Kim W."/>
        </authorList>
    </citation>
    <scope>NUCLEOTIDE SEQUENCE [LARGE SCALE GENOMIC DNA]</scope>
    <source>
        <tissue evidence="2">Muscle</tissue>
    </source>
</reference>
<evidence type="ECO:0000256" key="1">
    <source>
        <dbReference type="SAM" id="MobiDB-lite"/>
    </source>
</evidence>
<feature type="region of interest" description="Disordered" evidence="1">
    <location>
        <begin position="150"/>
        <end position="171"/>
    </location>
</feature>
<comment type="caution">
    <text evidence="2">The sequence shown here is derived from an EMBL/GenBank/DDBJ whole genome shotgun (WGS) entry which is preliminary data.</text>
</comment>
<gene>
    <name evidence="2" type="ORF">E2C01_025726</name>
</gene>
<organism evidence="2 3">
    <name type="scientific">Portunus trituberculatus</name>
    <name type="common">Swimming crab</name>
    <name type="synonym">Neptunus trituberculatus</name>
    <dbReference type="NCBI Taxonomy" id="210409"/>
    <lineage>
        <taxon>Eukaryota</taxon>
        <taxon>Metazoa</taxon>
        <taxon>Ecdysozoa</taxon>
        <taxon>Arthropoda</taxon>
        <taxon>Crustacea</taxon>
        <taxon>Multicrustacea</taxon>
        <taxon>Malacostraca</taxon>
        <taxon>Eumalacostraca</taxon>
        <taxon>Eucarida</taxon>
        <taxon>Decapoda</taxon>
        <taxon>Pleocyemata</taxon>
        <taxon>Brachyura</taxon>
        <taxon>Eubrachyura</taxon>
        <taxon>Portunoidea</taxon>
        <taxon>Portunidae</taxon>
        <taxon>Portuninae</taxon>
        <taxon>Portunus</taxon>
    </lineage>
</organism>
<evidence type="ECO:0000313" key="3">
    <source>
        <dbReference type="Proteomes" id="UP000324222"/>
    </source>
</evidence>
<keyword evidence="3" id="KW-1185">Reference proteome</keyword>
<protein>
    <submittedName>
        <fullName evidence="2">Uncharacterized protein</fullName>
    </submittedName>
</protein>
<accession>A0A5B7EGH9</accession>
<sequence>MTTTSSSSLNVGPRSKDAKVAFFSIKSHSSSWSSFESSIPSLSSSSNVPEASLVTPCIPRAVSISEALFASSSFRSSVKAVTSTSVAFPPTSPVSSLTSLSTFTNTVHSSLTPVDSPLTSLGSLSPAWCSLMSLWSSRIEGSCSSSLPLTSPTTERPWESSNTCLMGESPA</sequence>
<dbReference type="AlphaFoldDB" id="A0A5B7EGH9"/>
<name>A0A5B7EGH9_PORTR</name>
<dbReference type="Proteomes" id="UP000324222">
    <property type="component" value="Unassembled WGS sequence"/>
</dbReference>
<dbReference type="EMBL" id="VSRR010002622">
    <property type="protein sequence ID" value="MPC32417.1"/>
    <property type="molecule type" value="Genomic_DNA"/>
</dbReference>
<proteinExistence type="predicted"/>
<evidence type="ECO:0000313" key="2">
    <source>
        <dbReference type="EMBL" id="MPC32417.1"/>
    </source>
</evidence>